<dbReference type="AlphaFoldDB" id="A0A1C4WFE2"/>
<proteinExistence type="predicted"/>
<accession>A0A1C4WFE2</accession>
<evidence type="ECO:0008006" key="3">
    <source>
        <dbReference type="Google" id="ProtNLM"/>
    </source>
</evidence>
<dbReference type="STRING" id="47853.TK50_09520"/>
<protein>
    <recommendedName>
        <fullName evidence="3">DUF305 domain-containing protein</fullName>
    </recommendedName>
</protein>
<keyword evidence="2" id="KW-1185">Reference proteome</keyword>
<evidence type="ECO:0000313" key="2">
    <source>
        <dbReference type="Proteomes" id="UP000183585"/>
    </source>
</evidence>
<dbReference type="Proteomes" id="UP000183585">
    <property type="component" value="Unassembled WGS sequence"/>
</dbReference>
<gene>
    <name evidence="1" type="ORF">GA0070563_103337</name>
</gene>
<reference evidence="2" key="1">
    <citation type="submission" date="2016-06" db="EMBL/GenBank/DDBJ databases">
        <authorList>
            <person name="Varghese N."/>
            <person name="Submissions Spin"/>
        </authorList>
    </citation>
    <scope>NUCLEOTIDE SEQUENCE [LARGE SCALE GENOMIC DNA]</scope>
    <source>
        <strain evidence="2">DSM 43168</strain>
    </source>
</reference>
<organism evidence="1 2">
    <name type="scientific">Micromonospora carbonacea</name>
    <dbReference type="NCBI Taxonomy" id="47853"/>
    <lineage>
        <taxon>Bacteria</taxon>
        <taxon>Bacillati</taxon>
        <taxon>Actinomycetota</taxon>
        <taxon>Actinomycetes</taxon>
        <taxon>Micromonosporales</taxon>
        <taxon>Micromonosporaceae</taxon>
        <taxon>Micromonospora</taxon>
    </lineage>
</organism>
<dbReference type="EMBL" id="FMCT01000003">
    <property type="protein sequence ID" value="SCE94923.1"/>
    <property type="molecule type" value="Genomic_DNA"/>
</dbReference>
<sequence length="174" mass="17540">MVLTCPVARGRTTPHGRALGHSRRNLLRAGALLALGGAVAPLTGCDLLDRGDQQDQAPDPLEPLATQARELAARHRAALAADPGLAPLLTPIADAHEAHAAELAKLTGRPPASPGPSPEATTDGGRAAALAALRKAEQDGREAAAKLCAAAPADRAALVGSIAAARATHVEALK</sequence>
<name>A0A1C4WFE2_9ACTN</name>
<evidence type="ECO:0000313" key="1">
    <source>
        <dbReference type="EMBL" id="SCE94923.1"/>
    </source>
</evidence>